<feature type="region of interest" description="Disordered" evidence="9">
    <location>
        <begin position="390"/>
        <end position="430"/>
    </location>
</feature>
<gene>
    <name evidence="11" type="ORF">D0Z07_2776</name>
</gene>
<dbReference type="SMART" id="SM00647">
    <property type="entry name" value="IBR"/>
    <property type="match status" value="2"/>
</dbReference>
<evidence type="ECO:0000256" key="5">
    <source>
        <dbReference type="ARBA" id="ARBA00022737"/>
    </source>
</evidence>
<accession>A0A9P6VMB3</accession>
<feature type="compositionally biased region" description="Polar residues" evidence="9">
    <location>
        <begin position="116"/>
        <end position="131"/>
    </location>
</feature>
<dbReference type="EMBL" id="VNKQ01000005">
    <property type="protein sequence ID" value="KAG0650906.1"/>
    <property type="molecule type" value="Genomic_DNA"/>
</dbReference>
<evidence type="ECO:0000256" key="3">
    <source>
        <dbReference type="ARBA" id="ARBA00022679"/>
    </source>
</evidence>
<dbReference type="InterPro" id="IPR031127">
    <property type="entry name" value="E3_UB_ligase_RBR"/>
</dbReference>
<feature type="domain" description="RING-type" evidence="10">
    <location>
        <begin position="207"/>
        <end position="506"/>
    </location>
</feature>
<dbReference type="CDD" id="cd20335">
    <property type="entry name" value="BRcat_RBR"/>
    <property type="match status" value="1"/>
</dbReference>
<evidence type="ECO:0000259" key="10">
    <source>
        <dbReference type="PROSITE" id="PS51873"/>
    </source>
</evidence>
<comment type="catalytic activity">
    <reaction evidence="1">
        <text>[E2 ubiquitin-conjugating enzyme]-S-ubiquitinyl-L-cysteine + [acceptor protein]-L-lysine = [E2 ubiquitin-conjugating enzyme]-L-cysteine + [acceptor protein]-N(6)-ubiquitinyl-L-lysine.</text>
        <dbReference type="EC" id="2.3.2.31"/>
    </reaction>
</comment>
<evidence type="ECO:0000256" key="2">
    <source>
        <dbReference type="ARBA" id="ARBA00012251"/>
    </source>
</evidence>
<dbReference type="SUPFAM" id="SSF57850">
    <property type="entry name" value="RING/U-box"/>
    <property type="match status" value="3"/>
</dbReference>
<evidence type="ECO:0000256" key="8">
    <source>
        <dbReference type="ARBA" id="ARBA00022833"/>
    </source>
</evidence>
<name>A0A9P6VMB3_9HELO</name>
<proteinExistence type="predicted"/>
<keyword evidence="7" id="KW-0833">Ubl conjugation pathway</keyword>
<keyword evidence="5" id="KW-0677">Repeat</keyword>
<keyword evidence="3" id="KW-0808">Transferase</keyword>
<dbReference type="InterPro" id="IPR044066">
    <property type="entry name" value="TRIAD_supradom"/>
</dbReference>
<dbReference type="PANTHER" id="PTHR11685">
    <property type="entry name" value="RBR FAMILY RING FINGER AND IBR DOMAIN-CONTAINING"/>
    <property type="match status" value="1"/>
</dbReference>
<evidence type="ECO:0000256" key="4">
    <source>
        <dbReference type="ARBA" id="ARBA00022723"/>
    </source>
</evidence>
<dbReference type="Gene3D" id="3.30.40.10">
    <property type="entry name" value="Zinc/RING finger domain, C3HC4 (zinc finger)"/>
    <property type="match status" value="1"/>
</dbReference>
<dbReference type="EC" id="2.3.2.31" evidence="2"/>
<comment type="caution">
    <text evidence="11">The sequence shown here is derived from an EMBL/GenBank/DDBJ whole genome shotgun (WGS) entry which is preliminary data.</text>
</comment>
<dbReference type="Pfam" id="PF01485">
    <property type="entry name" value="IBR"/>
    <property type="match status" value="1"/>
</dbReference>
<dbReference type="AlphaFoldDB" id="A0A9P6VMB3"/>
<dbReference type="Gene3D" id="1.20.120.1750">
    <property type="match status" value="1"/>
</dbReference>
<dbReference type="InterPro" id="IPR017907">
    <property type="entry name" value="Znf_RING_CS"/>
</dbReference>
<evidence type="ECO:0000256" key="6">
    <source>
        <dbReference type="ARBA" id="ARBA00022771"/>
    </source>
</evidence>
<evidence type="ECO:0000256" key="9">
    <source>
        <dbReference type="SAM" id="MobiDB-lite"/>
    </source>
</evidence>
<feature type="region of interest" description="Disordered" evidence="9">
    <location>
        <begin position="116"/>
        <end position="135"/>
    </location>
</feature>
<dbReference type="PROSITE" id="PS51873">
    <property type="entry name" value="TRIAD"/>
    <property type="match status" value="1"/>
</dbReference>
<evidence type="ECO:0000313" key="12">
    <source>
        <dbReference type="Proteomes" id="UP000785200"/>
    </source>
</evidence>
<protein>
    <recommendedName>
        <fullName evidence="2">RBR-type E3 ubiquitin transferase</fullName>
        <ecNumber evidence="2">2.3.2.31</ecNumber>
    </recommendedName>
</protein>
<keyword evidence="8" id="KW-0862">Zinc</keyword>
<dbReference type="GO" id="GO:0061630">
    <property type="term" value="F:ubiquitin protein ligase activity"/>
    <property type="evidence" value="ECO:0007669"/>
    <property type="project" value="UniProtKB-EC"/>
</dbReference>
<dbReference type="Proteomes" id="UP000785200">
    <property type="component" value="Unassembled WGS sequence"/>
</dbReference>
<dbReference type="PROSITE" id="PS00518">
    <property type="entry name" value="ZF_RING_1"/>
    <property type="match status" value="1"/>
</dbReference>
<evidence type="ECO:0000256" key="1">
    <source>
        <dbReference type="ARBA" id="ARBA00001798"/>
    </source>
</evidence>
<evidence type="ECO:0000313" key="11">
    <source>
        <dbReference type="EMBL" id="KAG0650906.1"/>
    </source>
</evidence>
<dbReference type="InterPro" id="IPR013083">
    <property type="entry name" value="Znf_RING/FYVE/PHD"/>
</dbReference>
<keyword evidence="12" id="KW-1185">Reference proteome</keyword>
<keyword evidence="4" id="KW-0479">Metal-binding</keyword>
<organism evidence="11 12">
    <name type="scientific">Hyphodiscus hymeniophilus</name>
    <dbReference type="NCBI Taxonomy" id="353542"/>
    <lineage>
        <taxon>Eukaryota</taxon>
        <taxon>Fungi</taxon>
        <taxon>Dikarya</taxon>
        <taxon>Ascomycota</taxon>
        <taxon>Pezizomycotina</taxon>
        <taxon>Leotiomycetes</taxon>
        <taxon>Helotiales</taxon>
        <taxon>Hyphodiscaceae</taxon>
        <taxon>Hyphodiscus</taxon>
    </lineage>
</organism>
<keyword evidence="6" id="KW-0863">Zinc-finger</keyword>
<dbReference type="GO" id="GO:0008270">
    <property type="term" value="F:zinc ion binding"/>
    <property type="evidence" value="ECO:0007669"/>
    <property type="project" value="UniProtKB-KW"/>
</dbReference>
<dbReference type="OrthoDB" id="1431934at2759"/>
<dbReference type="InterPro" id="IPR002867">
    <property type="entry name" value="IBR_dom"/>
</dbReference>
<sequence length="506" mass="57514">MNNPERNRTDIPWGPSSAFKVRDGDAEFTYDEEIPHLVEALRASELPSRTVPQRRYGGAEFPLFESQYGISDVIRGPGSPAQTDPTTMWAVVSDPYEDMLRQADADIQRLYQESLNNFGPRSSTQTDSTPMSAAVSDPVEDMLRQADADIQTAYPERLSSSKPGYQIQNQFKPQNARLETQPSQSSTSALNSSETFASGFASTCRASQDTCMVCTEDFNGRIRSPGWISLACLHPPSVCCECMAKCIQTDLESKIWNQIKCPYPECEVLLEFEDIKRLADHETFVRRYEAMSLHTVINSDNNFVWCQAQNCASGQSHDGGASQPIVRCRDCGSRSCFQHTVPWHDTLTCEEYDEMLRDPDGFKSALEREEEAATISRTLQEQEDEMLAKDLQRQEEQGQRSRHMEEQRQRRQYEEDYRRERAAQEAEAEIKKANQDRARLRGDIKRRAKEEQLSLQTVQATTKSCPGCRWPIEKNNGCAHMTCTNCSHEFCWNCMGNYGTHGSRCD</sequence>
<dbReference type="GO" id="GO:0016567">
    <property type="term" value="P:protein ubiquitination"/>
    <property type="evidence" value="ECO:0007669"/>
    <property type="project" value="InterPro"/>
</dbReference>
<dbReference type="Pfam" id="PF22191">
    <property type="entry name" value="IBR_1"/>
    <property type="match status" value="1"/>
</dbReference>
<evidence type="ECO:0000256" key="7">
    <source>
        <dbReference type="ARBA" id="ARBA00022786"/>
    </source>
</evidence>
<reference evidence="11" key="1">
    <citation type="submission" date="2019-07" db="EMBL/GenBank/DDBJ databases">
        <title>Hyphodiscus hymeniophilus genome sequencing and assembly.</title>
        <authorList>
            <person name="Kramer G."/>
            <person name="Nodwell J."/>
        </authorList>
    </citation>
    <scope>NUCLEOTIDE SEQUENCE</scope>
    <source>
        <strain evidence="11">ATCC 34498</strain>
    </source>
</reference>